<protein>
    <submittedName>
        <fullName evidence="2">Uncharacterized protein</fullName>
    </submittedName>
</protein>
<comment type="caution">
    <text evidence="2">The sequence shown here is derived from an EMBL/GenBank/DDBJ whole genome shotgun (WGS) entry which is preliminary data.</text>
</comment>
<keyword evidence="3" id="KW-1185">Reference proteome</keyword>
<organism evidence="2 3">
    <name type="scientific">Dryococelus australis</name>
    <dbReference type="NCBI Taxonomy" id="614101"/>
    <lineage>
        <taxon>Eukaryota</taxon>
        <taxon>Metazoa</taxon>
        <taxon>Ecdysozoa</taxon>
        <taxon>Arthropoda</taxon>
        <taxon>Hexapoda</taxon>
        <taxon>Insecta</taxon>
        <taxon>Pterygota</taxon>
        <taxon>Neoptera</taxon>
        <taxon>Polyneoptera</taxon>
        <taxon>Phasmatodea</taxon>
        <taxon>Verophasmatodea</taxon>
        <taxon>Anareolatae</taxon>
        <taxon>Phasmatidae</taxon>
        <taxon>Eurycanthinae</taxon>
        <taxon>Dryococelus</taxon>
    </lineage>
</organism>
<evidence type="ECO:0000256" key="1">
    <source>
        <dbReference type="SAM" id="MobiDB-lite"/>
    </source>
</evidence>
<gene>
    <name evidence="2" type="ORF">PR048_002793</name>
</gene>
<feature type="region of interest" description="Disordered" evidence="1">
    <location>
        <begin position="376"/>
        <end position="396"/>
    </location>
</feature>
<evidence type="ECO:0000313" key="2">
    <source>
        <dbReference type="EMBL" id="KAJ8897447.1"/>
    </source>
</evidence>
<sequence>MAISSSHVCVCSLPDIPVSIPHVGPRWCGGQTTCLTSRRTGFDSRGFSRMGIVPDDGRQIFSGISCSPPLLHSGAAPCSPRFTRIGSQDLDVKSGPNVCFKTSEEPVNGLDYTSFMGLVCEALKHIEKFSSAAPEACIECTYIPTAPNLESCKPHLEMCPREVPFAVILPDTPEELEVDIRVEQAVDDVGERVHNGTSVRRHPLVRPQLLQRDVGETVERTLVVRVLLEQPATKHTPTRMKRTARANLQQCIRPPPTYILCQQAAEPTWNLPQHAVANKIQGPFQSLVKPIREWVRPHQRKRHRPVKFALSLGIALTFTVLEPASILHWLPHSSEDTPSLIRMHPHLPFRNGAISQQQQHVGSPFANQRQVTYSPANRKPFAGCNSQPGTRSVPKA</sequence>
<dbReference type="EMBL" id="JARBHB010000001">
    <property type="protein sequence ID" value="KAJ8897447.1"/>
    <property type="molecule type" value="Genomic_DNA"/>
</dbReference>
<proteinExistence type="predicted"/>
<reference evidence="2 3" key="1">
    <citation type="submission" date="2023-02" db="EMBL/GenBank/DDBJ databases">
        <title>LHISI_Scaffold_Assembly.</title>
        <authorList>
            <person name="Stuart O.P."/>
            <person name="Cleave R."/>
            <person name="Magrath M.J.L."/>
            <person name="Mikheyev A.S."/>
        </authorList>
    </citation>
    <scope>NUCLEOTIDE SEQUENCE [LARGE SCALE GENOMIC DNA]</scope>
    <source>
        <strain evidence="2">Daus_M_001</strain>
        <tissue evidence="2">Leg muscle</tissue>
    </source>
</reference>
<dbReference type="Proteomes" id="UP001159363">
    <property type="component" value="Chromosome 1"/>
</dbReference>
<name>A0ABQ9ILC1_9NEOP</name>
<accession>A0ABQ9ILC1</accession>
<evidence type="ECO:0000313" key="3">
    <source>
        <dbReference type="Proteomes" id="UP001159363"/>
    </source>
</evidence>